<dbReference type="EMBL" id="SDMP01000016">
    <property type="protein sequence ID" value="RYR02592.1"/>
    <property type="molecule type" value="Genomic_DNA"/>
</dbReference>
<evidence type="ECO:0000256" key="1">
    <source>
        <dbReference type="ARBA" id="ARBA00022723"/>
    </source>
</evidence>
<evidence type="ECO:0000259" key="7">
    <source>
        <dbReference type="PROSITE" id="PS51999"/>
    </source>
</evidence>
<feature type="region of interest" description="Disordered" evidence="5">
    <location>
        <begin position="1"/>
        <end position="29"/>
    </location>
</feature>
<comment type="caution">
    <text evidence="8">The sequence shown here is derived from an EMBL/GenBank/DDBJ whole genome shotgun (WGS) entry which is preliminary data.</text>
</comment>
<proteinExistence type="predicted"/>
<dbReference type="Pfam" id="PF06839">
    <property type="entry name" value="Zn_ribbon_GRF"/>
    <property type="match status" value="1"/>
</dbReference>
<keyword evidence="6" id="KW-1133">Transmembrane helix</keyword>
<feature type="compositionally biased region" description="Polar residues" evidence="5">
    <location>
        <begin position="1"/>
        <end position="10"/>
    </location>
</feature>
<accession>A0A444YL07</accession>
<evidence type="ECO:0000256" key="4">
    <source>
        <dbReference type="PROSITE-ProRule" id="PRU01343"/>
    </source>
</evidence>
<feature type="transmembrane region" description="Helical" evidence="6">
    <location>
        <begin position="117"/>
        <end position="137"/>
    </location>
</feature>
<dbReference type="PROSITE" id="PS51999">
    <property type="entry name" value="ZF_GRF"/>
    <property type="match status" value="1"/>
</dbReference>
<feature type="domain" description="GRF-type" evidence="7">
    <location>
        <begin position="32"/>
        <end position="76"/>
    </location>
</feature>
<keyword evidence="6" id="KW-0472">Membrane</keyword>
<dbReference type="Proteomes" id="UP000289738">
    <property type="component" value="Chromosome B06"/>
</dbReference>
<sequence length="139" mass="15657">MIGCASQGQGSSTRSTTRTRSRTRPSRVPERCGCGYRPVLRWSGTTTNPDKPFFGCPNYNTRGKTLCGFFLWADDVEEEEEHEGRVDATAVDNEQVRVNSAWRIGKLEAEIRTQKSMIQFLGIVVFFTVVAVLIMTLKF</sequence>
<protein>
    <recommendedName>
        <fullName evidence="7">GRF-type domain-containing protein</fullName>
    </recommendedName>
</protein>
<dbReference type="GO" id="GO:0008270">
    <property type="term" value="F:zinc ion binding"/>
    <property type="evidence" value="ECO:0007669"/>
    <property type="project" value="UniProtKB-KW"/>
</dbReference>
<gene>
    <name evidence="8" type="ORF">Ahy_B06g081389</name>
</gene>
<evidence type="ECO:0000256" key="6">
    <source>
        <dbReference type="SAM" id="Phobius"/>
    </source>
</evidence>
<keyword evidence="9" id="KW-1185">Reference proteome</keyword>
<evidence type="ECO:0000256" key="2">
    <source>
        <dbReference type="ARBA" id="ARBA00022771"/>
    </source>
</evidence>
<dbReference type="PANTHER" id="PTHR33248">
    <property type="entry name" value="ZINC ION-BINDING PROTEIN"/>
    <property type="match status" value="1"/>
</dbReference>
<evidence type="ECO:0000313" key="8">
    <source>
        <dbReference type="EMBL" id="RYR02592.1"/>
    </source>
</evidence>
<evidence type="ECO:0000256" key="5">
    <source>
        <dbReference type="SAM" id="MobiDB-lite"/>
    </source>
</evidence>
<keyword evidence="1" id="KW-0479">Metal-binding</keyword>
<reference evidence="8 9" key="1">
    <citation type="submission" date="2019-01" db="EMBL/GenBank/DDBJ databases">
        <title>Sequencing of cultivated peanut Arachis hypogaea provides insights into genome evolution and oil improvement.</title>
        <authorList>
            <person name="Chen X."/>
        </authorList>
    </citation>
    <scope>NUCLEOTIDE SEQUENCE [LARGE SCALE GENOMIC DNA]</scope>
    <source>
        <strain evidence="9">cv. Fuhuasheng</strain>
        <tissue evidence="8">Leaves</tissue>
    </source>
</reference>
<evidence type="ECO:0000313" key="9">
    <source>
        <dbReference type="Proteomes" id="UP000289738"/>
    </source>
</evidence>
<keyword evidence="2 4" id="KW-0863">Zinc-finger</keyword>
<name>A0A444YL07_ARAHY</name>
<dbReference type="OrthoDB" id="1436602at2759"/>
<evidence type="ECO:0000256" key="3">
    <source>
        <dbReference type="ARBA" id="ARBA00022833"/>
    </source>
</evidence>
<dbReference type="AlphaFoldDB" id="A0A444YL07"/>
<keyword evidence="6" id="KW-0812">Transmembrane</keyword>
<organism evidence="8 9">
    <name type="scientific">Arachis hypogaea</name>
    <name type="common">Peanut</name>
    <dbReference type="NCBI Taxonomy" id="3818"/>
    <lineage>
        <taxon>Eukaryota</taxon>
        <taxon>Viridiplantae</taxon>
        <taxon>Streptophyta</taxon>
        <taxon>Embryophyta</taxon>
        <taxon>Tracheophyta</taxon>
        <taxon>Spermatophyta</taxon>
        <taxon>Magnoliopsida</taxon>
        <taxon>eudicotyledons</taxon>
        <taxon>Gunneridae</taxon>
        <taxon>Pentapetalae</taxon>
        <taxon>rosids</taxon>
        <taxon>fabids</taxon>
        <taxon>Fabales</taxon>
        <taxon>Fabaceae</taxon>
        <taxon>Papilionoideae</taxon>
        <taxon>50 kb inversion clade</taxon>
        <taxon>dalbergioids sensu lato</taxon>
        <taxon>Dalbergieae</taxon>
        <taxon>Pterocarpus clade</taxon>
        <taxon>Arachis</taxon>
    </lineage>
</organism>
<dbReference type="InterPro" id="IPR010666">
    <property type="entry name" value="Znf_GRF"/>
</dbReference>
<keyword evidence="3" id="KW-0862">Zinc</keyword>